<dbReference type="PIRSF" id="PIRSF036945">
    <property type="entry name" value="Spt5"/>
    <property type="match status" value="1"/>
</dbReference>
<evidence type="ECO:0000256" key="6">
    <source>
        <dbReference type="ARBA" id="ARBA00022737"/>
    </source>
</evidence>
<organism evidence="16 17">
    <name type="scientific">Diploscapter pachys</name>
    <dbReference type="NCBI Taxonomy" id="2018661"/>
    <lineage>
        <taxon>Eukaryota</taxon>
        <taxon>Metazoa</taxon>
        <taxon>Ecdysozoa</taxon>
        <taxon>Nematoda</taxon>
        <taxon>Chromadorea</taxon>
        <taxon>Rhabditida</taxon>
        <taxon>Rhabditina</taxon>
        <taxon>Rhabditomorpha</taxon>
        <taxon>Rhabditoidea</taxon>
        <taxon>Rhabditidae</taxon>
        <taxon>Diploscapter</taxon>
    </lineage>
</organism>
<dbReference type="InterPro" id="IPR024945">
    <property type="entry name" value="Spt5_C_dom"/>
</dbReference>
<dbReference type="Pfam" id="PF23284">
    <property type="entry name" value="KOW2_Spt5"/>
    <property type="match status" value="1"/>
</dbReference>
<dbReference type="GO" id="GO:0032784">
    <property type="term" value="P:regulation of DNA-templated transcription elongation"/>
    <property type="evidence" value="ECO:0007669"/>
    <property type="project" value="InterPro"/>
</dbReference>
<comment type="subcellular location">
    <subcellularLocation>
        <location evidence="1 11">Nucleus</location>
    </subcellularLocation>
</comment>
<dbReference type="InterPro" id="IPR006645">
    <property type="entry name" value="NGN-like_dom"/>
</dbReference>
<feature type="domain" description="Spt5 C-terminal" evidence="15">
    <location>
        <begin position="836"/>
        <end position="967"/>
    </location>
</feature>
<dbReference type="InterPro" id="IPR041978">
    <property type="entry name" value="KOW_Spt5_5"/>
</dbReference>
<evidence type="ECO:0000256" key="10">
    <source>
        <dbReference type="ARBA" id="ARBA00023242"/>
    </source>
</evidence>
<dbReference type="Pfam" id="PF23042">
    <property type="entry name" value="KOW1_SPT5"/>
    <property type="match status" value="1"/>
</dbReference>
<feature type="compositionally biased region" description="Acidic residues" evidence="12">
    <location>
        <begin position="83"/>
        <end position="104"/>
    </location>
</feature>
<sequence length="1101" mass="123646">MSDSSDDEFKEPEEGKEDAEESGSDSGSDKDEEEARPSKKRKRVSDDEDEDEEEDESDDEEESSKKKKKKRNKLSHRNQFIIDDVEVDDEDELEEDYDDEDDFGGMERSEKEEAERAMQQLDQERHKSRNAFQNMSAEDIVKRLEDKYKSTPVNDVDLDDDFVMDDISQTSLLPQTKDPNLWIVKCRMGEEKLVALQLMRKFIAYQSMDEPLQIKSVVCKEGLKGMIYIEAYKQTHVQYAIEGISALNSYNIAMVPIKDMVDSLRVTKDIPHLRTGSYVRLKRTLYKDDLAQVDWVDVAQNKVNLKLVPRVDYNKMRGALRTEADKNYKRTRRPFARLFDLERIKEIGGEVTNDGDFITFEGNNYRRGFLYKSFPMNAIIVDGVKPSLTELEKFQESADDLQKELETTTVREKGHSFAPGDVVEVVEGELVNLKGKVESVDGEKIIMMPEHEDLKEPLTLNAWELRKFFKAGDHIKILSGDNEGNTGLIVRVEPNLIVVLSDLSMNEMKIRPRDARLCADVSTGIDSLGRFRFHDLVQLDQQTVGVIVRIEKEALEVLNMHGKVVRIKPQAIMCKKESKFSIALDRDGNQLSVKDIVKVVDGPYAAKKDNEEMKQGEIKHLYRSFAFVYMRQYTENGGIFVCKPKHLLLVGGSNNKSNMPNIARLGSATPNPFASPRHPGLGGASPATNAGKSVRGNQTPGTTVSGFGTAENNRVRRDTSLIGKTVRVTQGPLKGYVGIVKDATDTTVRVELHTQCKTISVDRSRVKIVGEGLGTAGSMSVYTKTPSHMADSSKTPMYQAGKTPLYQGAMTPMYGSQTPGTFIVIFKFYFKIIFSGGRTPHYGAQTPHYADGGRTPAYTDGGRTPAYNESGRTPAYDPASRTPAYEGNQTPAYIPKQERDSSDDEEEEEEQEPKSPTYDQPPSPQYSVPTPGTLLNPSTPGYMPDTPMGNYNPMTPGNMYDYSAPSPYVRPYDQGSRDQAVHTIPTHFLRTGEWIVEDMIVLIRANDDRSLNGREAVVQNILDENKCDLYVPDLRKNVEIPFEQVVPIKPEIGDTARVIFGDEMGAVGELISSEGTEGVIKVLDSNDMKLAPLEFCCKMRQ</sequence>
<dbReference type="CDD" id="cd09888">
    <property type="entry name" value="NGN_Euk"/>
    <property type="match status" value="1"/>
</dbReference>
<feature type="region of interest" description="Disordered" evidence="12">
    <location>
        <begin position="669"/>
        <end position="712"/>
    </location>
</feature>
<dbReference type="AlphaFoldDB" id="A0A2A2L9T9"/>
<protein>
    <recommendedName>
        <fullName evidence="3 11">Transcription elongation factor SPT5</fullName>
    </recommendedName>
</protein>
<evidence type="ECO:0000256" key="8">
    <source>
        <dbReference type="ARBA" id="ARBA00023159"/>
    </source>
</evidence>
<feature type="region of interest" description="Disordered" evidence="12">
    <location>
        <begin position="1"/>
        <end position="114"/>
    </location>
</feature>
<feature type="region of interest" description="Disordered" evidence="12">
    <location>
        <begin position="845"/>
        <end position="950"/>
    </location>
</feature>
<dbReference type="InterPro" id="IPR017071">
    <property type="entry name" value="TF_Spt5_eukaryote"/>
</dbReference>
<feature type="compositionally biased region" description="Acidic residues" evidence="12">
    <location>
        <begin position="1"/>
        <end position="23"/>
    </location>
</feature>
<dbReference type="InterPro" id="IPR005824">
    <property type="entry name" value="KOW"/>
</dbReference>
<keyword evidence="8" id="KW-0010">Activator</keyword>
<evidence type="ECO:0000259" key="13">
    <source>
        <dbReference type="SMART" id="SM00738"/>
    </source>
</evidence>
<dbReference type="FunFam" id="2.30.30.30:FF:000013">
    <property type="entry name" value="Transcription elongation factor SPT5"/>
    <property type="match status" value="1"/>
</dbReference>
<dbReference type="InterPro" id="IPR039385">
    <property type="entry name" value="NGN_Euk"/>
</dbReference>
<dbReference type="SMART" id="SM01104">
    <property type="entry name" value="CTD"/>
    <property type="match status" value="1"/>
</dbReference>
<evidence type="ECO:0000259" key="15">
    <source>
        <dbReference type="SMART" id="SM01104"/>
    </source>
</evidence>
<dbReference type="CDD" id="cd06085">
    <property type="entry name" value="KOW_Spt5_5"/>
    <property type="match status" value="1"/>
</dbReference>
<feature type="compositionally biased region" description="Acidic residues" evidence="12">
    <location>
        <begin position="901"/>
        <end position="911"/>
    </location>
</feature>
<dbReference type="SMART" id="SM00739">
    <property type="entry name" value="KOW"/>
    <property type="match status" value="5"/>
</dbReference>
<dbReference type="InterPro" id="IPR041977">
    <property type="entry name" value="KOW_Spt5_4"/>
</dbReference>
<dbReference type="GO" id="GO:0006368">
    <property type="term" value="P:transcription elongation by RNA polymerase II"/>
    <property type="evidence" value="ECO:0007669"/>
    <property type="project" value="TreeGrafter"/>
</dbReference>
<feature type="compositionally biased region" description="Basic and acidic residues" evidence="12">
    <location>
        <begin position="27"/>
        <end position="37"/>
    </location>
</feature>
<name>A0A2A2L9T9_9BILA</name>
<dbReference type="SUPFAM" id="SSF50104">
    <property type="entry name" value="Translation proteins SH3-like domain"/>
    <property type="match status" value="1"/>
</dbReference>
<evidence type="ECO:0000256" key="11">
    <source>
        <dbReference type="PIRNR" id="PIRNR036945"/>
    </source>
</evidence>
<keyword evidence="17" id="KW-1185">Reference proteome</keyword>
<evidence type="ECO:0000256" key="1">
    <source>
        <dbReference type="ARBA" id="ARBA00004123"/>
    </source>
</evidence>
<comment type="caution">
    <text evidence="16">The sequence shown here is derived from an EMBL/GenBank/DDBJ whole genome shotgun (WGS) entry which is preliminary data.</text>
</comment>
<comment type="similarity">
    <text evidence="2 11">Belongs to the SPT5 family.</text>
</comment>
<dbReference type="CDD" id="cd06083">
    <property type="entry name" value="KOW_Spt5_3"/>
    <property type="match status" value="1"/>
</dbReference>
<dbReference type="CDD" id="cd06081">
    <property type="entry name" value="KOW_Spt5_1"/>
    <property type="match status" value="1"/>
</dbReference>
<dbReference type="InterPro" id="IPR005100">
    <property type="entry name" value="NGN-domain"/>
</dbReference>
<feature type="compositionally biased region" description="Basic and acidic residues" evidence="12">
    <location>
        <begin position="105"/>
        <end position="114"/>
    </location>
</feature>
<dbReference type="Proteomes" id="UP000218231">
    <property type="component" value="Unassembled WGS sequence"/>
</dbReference>
<evidence type="ECO:0000256" key="7">
    <source>
        <dbReference type="ARBA" id="ARBA00023015"/>
    </source>
</evidence>
<accession>A0A2A2L9T9</accession>
<dbReference type="Pfam" id="PF23287">
    <property type="entry name" value="KOW7_SPT5"/>
    <property type="match status" value="1"/>
</dbReference>
<evidence type="ECO:0000256" key="12">
    <source>
        <dbReference type="SAM" id="MobiDB-lite"/>
    </source>
</evidence>
<dbReference type="Pfam" id="PF03439">
    <property type="entry name" value="Spt5-NGN"/>
    <property type="match status" value="1"/>
</dbReference>
<dbReference type="OrthoDB" id="28901at2759"/>
<dbReference type="PANTHER" id="PTHR11125:SF7">
    <property type="entry name" value="TRANSCRIPTION ELONGATION FACTOR SPT5"/>
    <property type="match status" value="1"/>
</dbReference>
<feature type="compositionally biased region" description="Polar residues" evidence="12">
    <location>
        <begin position="925"/>
        <end position="939"/>
    </location>
</feature>
<feature type="domain" description="KOW" evidence="14">
    <location>
        <begin position="719"/>
        <end position="746"/>
    </location>
</feature>
<keyword evidence="5" id="KW-0597">Phosphoprotein</keyword>
<dbReference type="Pfam" id="PF23290">
    <property type="entry name" value="KOW5_SPT5"/>
    <property type="match status" value="1"/>
</dbReference>
<evidence type="ECO:0000256" key="5">
    <source>
        <dbReference type="ARBA" id="ARBA00022553"/>
    </source>
</evidence>
<feature type="domain" description="NusG-like N-terminal" evidence="13">
    <location>
        <begin position="178"/>
        <end position="267"/>
    </location>
</feature>
<dbReference type="GO" id="GO:0006357">
    <property type="term" value="P:regulation of transcription by RNA polymerase II"/>
    <property type="evidence" value="ECO:0007669"/>
    <property type="project" value="InterPro"/>
</dbReference>
<dbReference type="InterPro" id="IPR008991">
    <property type="entry name" value="Translation_prot_SH3-like_sf"/>
</dbReference>
<keyword evidence="10 11" id="KW-0539">Nucleus</keyword>
<evidence type="ECO:0000259" key="14">
    <source>
        <dbReference type="SMART" id="SM00739"/>
    </source>
</evidence>
<dbReference type="Pfam" id="PF12815">
    <property type="entry name" value="CTD"/>
    <property type="match status" value="1"/>
</dbReference>
<feature type="domain" description="KOW" evidence="14">
    <location>
        <begin position="1049"/>
        <end position="1076"/>
    </location>
</feature>
<evidence type="ECO:0000313" key="17">
    <source>
        <dbReference type="Proteomes" id="UP000218231"/>
    </source>
</evidence>
<reference evidence="16 17" key="1">
    <citation type="journal article" date="2017" name="Curr. Biol.">
        <title>Genome architecture and evolution of a unichromosomal asexual nematode.</title>
        <authorList>
            <person name="Fradin H."/>
            <person name="Zegar C."/>
            <person name="Gutwein M."/>
            <person name="Lucas J."/>
            <person name="Kovtun M."/>
            <person name="Corcoran D."/>
            <person name="Baugh L.R."/>
            <person name="Kiontke K."/>
            <person name="Gunsalus K."/>
            <person name="Fitch D.H."/>
            <person name="Piano F."/>
        </authorList>
    </citation>
    <scope>NUCLEOTIDE SEQUENCE [LARGE SCALE GENOMIC DNA]</scope>
    <source>
        <strain evidence="16">PF1309</strain>
    </source>
</reference>
<dbReference type="Pfam" id="PF23037">
    <property type="entry name" value="KOWx_SPT5"/>
    <property type="match status" value="1"/>
</dbReference>
<dbReference type="InterPro" id="IPR039659">
    <property type="entry name" value="SPT5"/>
</dbReference>
<dbReference type="GO" id="GO:0032044">
    <property type="term" value="C:DSIF complex"/>
    <property type="evidence" value="ECO:0007669"/>
    <property type="project" value="TreeGrafter"/>
</dbReference>
<dbReference type="InterPro" id="IPR041980">
    <property type="entry name" value="KOW_Spt5_6_metazoa"/>
</dbReference>
<dbReference type="InterPro" id="IPR057936">
    <property type="entry name" value="KOWx_Spt5"/>
</dbReference>
<dbReference type="STRING" id="2018661.A0A2A2L9T9"/>
<dbReference type="Pfam" id="PF23291">
    <property type="entry name" value="KOW4_SPT5"/>
    <property type="match status" value="1"/>
</dbReference>
<dbReference type="SMART" id="SM00738">
    <property type="entry name" value="NGN"/>
    <property type="match status" value="1"/>
</dbReference>
<dbReference type="Pfam" id="PF23288">
    <property type="entry name" value="KOW6_SPT5"/>
    <property type="match status" value="1"/>
</dbReference>
<dbReference type="PANTHER" id="PTHR11125">
    <property type="entry name" value="SUPPRESSOR OF TY 5"/>
    <property type="match status" value="1"/>
</dbReference>
<keyword evidence="9 11" id="KW-0804">Transcription</keyword>
<feature type="compositionally biased region" description="Basic residues" evidence="12">
    <location>
        <begin position="65"/>
        <end position="76"/>
    </location>
</feature>
<dbReference type="GO" id="GO:0003729">
    <property type="term" value="F:mRNA binding"/>
    <property type="evidence" value="ECO:0007669"/>
    <property type="project" value="TreeGrafter"/>
</dbReference>
<dbReference type="InterPro" id="IPR036735">
    <property type="entry name" value="NGN_dom_sf"/>
</dbReference>
<dbReference type="InterPro" id="IPR041975">
    <property type="entry name" value="KOW_Spt5_2"/>
</dbReference>
<evidence type="ECO:0000256" key="4">
    <source>
        <dbReference type="ARBA" id="ARBA00022491"/>
    </source>
</evidence>
<dbReference type="EMBL" id="LIAE01007014">
    <property type="protein sequence ID" value="PAV82932.1"/>
    <property type="molecule type" value="Genomic_DNA"/>
</dbReference>
<evidence type="ECO:0000256" key="3">
    <source>
        <dbReference type="ARBA" id="ARBA00020181"/>
    </source>
</evidence>
<dbReference type="InterPro" id="IPR022581">
    <property type="entry name" value="Spt5_N"/>
</dbReference>
<keyword evidence="6" id="KW-0677">Repeat</keyword>
<dbReference type="FunFam" id="3.30.70.940:FF:000005">
    <property type="entry name" value="Transcription elongation factor SPT5"/>
    <property type="match status" value="1"/>
</dbReference>
<dbReference type="Gene3D" id="3.30.70.940">
    <property type="entry name" value="NusG, N-terminal domain"/>
    <property type="match status" value="1"/>
</dbReference>
<dbReference type="InterPro" id="IPR041973">
    <property type="entry name" value="KOW_Spt5_1"/>
</dbReference>
<keyword evidence="4" id="KW-0678">Repressor</keyword>
<feature type="domain" description="KOW" evidence="14">
    <location>
        <begin position="590"/>
        <end position="624"/>
    </location>
</feature>
<dbReference type="InterPro" id="IPR057934">
    <property type="entry name" value="KOW_Spt5_7"/>
</dbReference>
<keyword evidence="7" id="KW-0805">Transcription regulation</keyword>
<dbReference type="CDD" id="cd06084">
    <property type="entry name" value="KOW_Spt5_4"/>
    <property type="match status" value="1"/>
</dbReference>
<dbReference type="InterPro" id="IPR041976">
    <property type="entry name" value="KOW_Spt5_3"/>
</dbReference>
<evidence type="ECO:0000256" key="2">
    <source>
        <dbReference type="ARBA" id="ARBA00006956"/>
    </source>
</evidence>
<evidence type="ECO:0000313" key="16">
    <source>
        <dbReference type="EMBL" id="PAV82932.1"/>
    </source>
</evidence>
<feature type="compositionally biased region" description="Acidic residues" evidence="12">
    <location>
        <begin position="46"/>
        <end position="62"/>
    </location>
</feature>
<feature type="domain" description="KOW" evidence="14">
    <location>
        <begin position="468"/>
        <end position="495"/>
    </location>
</feature>
<dbReference type="CDD" id="cd06082">
    <property type="entry name" value="KOW_Spt5_2"/>
    <property type="match status" value="1"/>
</dbReference>
<dbReference type="InterPro" id="IPR014722">
    <property type="entry name" value="Rib_uL2_dom2"/>
</dbReference>
<proteinExistence type="inferred from homology"/>
<evidence type="ECO:0000256" key="9">
    <source>
        <dbReference type="ARBA" id="ARBA00023163"/>
    </source>
</evidence>
<dbReference type="Gene3D" id="2.30.30.30">
    <property type="match status" value="3"/>
</dbReference>
<feature type="domain" description="KOW" evidence="14">
    <location>
        <begin position="416"/>
        <end position="443"/>
    </location>
</feature>
<dbReference type="Pfam" id="PF11942">
    <property type="entry name" value="Spt5_N"/>
    <property type="match status" value="1"/>
</dbReference>
<gene>
    <name evidence="16" type="ORF">WR25_00956</name>
</gene>
<feature type="compositionally biased region" description="Polar residues" evidence="12">
    <location>
        <begin position="686"/>
        <end position="712"/>
    </location>
</feature>